<gene>
    <name evidence="4" type="ORF">OEZ60_15955</name>
</gene>
<dbReference type="PIRSF" id="PIRSF000103">
    <property type="entry name" value="HIBADH"/>
    <property type="match status" value="1"/>
</dbReference>
<feature type="domain" description="NADPH-dependent reductive aminase-like C-terminal" evidence="3">
    <location>
        <begin position="165"/>
        <end position="285"/>
    </location>
</feature>
<accession>A0ABT2X6C2</accession>
<dbReference type="SUPFAM" id="SSF51735">
    <property type="entry name" value="NAD(P)-binding Rossmann-fold domains"/>
    <property type="match status" value="1"/>
</dbReference>
<dbReference type="InterPro" id="IPR048666">
    <property type="entry name" value="RedAm-like_C"/>
</dbReference>
<proteinExistence type="predicted"/>
<evidence type="ECO:0000259" key="2">
    <source>
        <dbReference type="Pfam" id="PF03446"/>
    </source>
</evidence>
<dbReference type="RefSeq" id="WP_263338282.1">
    <property type="nucleotide sequence ID" value="NZ_JAOVQO010000015.1"/>
</dbReference>
<evidence type="ECO:0000313" key="5">
    <source>
        <dbReference type="Proteomes" id="UP001209535"/>
    </source>
</evidence>
<dbReference type="Proteomes" id="UP001209535">
    <property type="component" value="Unassembled WGS sequence"/>
</dbReference>
<dbReference type="PANTHER" id="PTHR43580">
    <property type="entry name" value="OXIDOREDUCTASE GLYR1-RELATED"/>
    <property type="match status" value="1"/>
</dbReference>
<dbReference type="InterPro" id="IPR013328">
    <property type="entry name" value="6PGD_dom2"/>
</dbReference>
<sequence length="297" mass="30588">MSDITVVGLGAMGSALARTLIAAGRDVTVWNRSPEKMRPLVAAGAEGAATLGAAVSASPRTIVCIPDYQSTAGLFEQPDVGSALKDRTVIQLSTGTPREAAGGEAWFGAHGAAYLDGAILCWPGDIGTPKGLMLVAGPAAAFEASRADLQPLAGDLRYLGANIRAASTLDLAFLSRLTGIIFGSIHGAMVCEAEGVPVEAFTALLPAGDRSVPLTQTISAESFAHVSKGGATVDVAGSAVTRMRQQAKDAGINSELPDLLCNWVRRAQDAGYGSEETAAVIKALRSARDRGGRQEDR</sequence>
<reference evidence="4 5" key="1">
    <citation type="submission" date="2022-10" db="EMBL/GenBank/DDBJ databases">
        <title>Defluviimonas sp. nov., isolated from ocean surface sediments.</title>
        <authorList>
            <person name="He W."/>
            <person name="Wang L."/>
            <person name="Zhang D.-F."/>
        </authorList>
    </citation>
    <scope>NUCLEOTIDE SEQUENCE [LARGE SCALE GENOMIC DNA]</scope>
    <source>
        <strain evidence="4 5">WL0024</strain>
    </source>
</reference>
<keyword evidence="1" id="KW-0560">Oxidoreductase</keyword>
<evidence type="ECO:0000313" key="4">
    <source>
        <dbReference type="EMBL" id="MCU9849495.1"/>
    </source>
</evidence>
<comment type="caution">
    <text evidence="4">The sequence shown here is derived from an EMBL/GenBank/DDBJ whole genome shotgun (WGS) entry which is preliminary data.</text>
</comment>
<dbReference type="InterPro" id="IPR006115">
    <property type="entry name" value="6PGDH_NADP-bd"/>
</dbReference>
<evidence type="ECO:0000256" key="1">
    <source>
        <dbReference type="ARBA" id="ARBA00023002"/>
    </source>
</evidence>
<organism evidence="4 5">
    <name type="scientific">Albidovulum salinarum</name>
    <dbReference type="NCBI Taxonomy" id="2984153"/>
    <lineage>
        <taxon>Bacteria</taxon>
        <taxon>Pseudomonadati</taxon>
        <taxon>Pseudomonadota</taxon>
        <taxon>Alphaproteobacteria</taxon>
        <taxon>Rhodobacterales</taxon>
        <taxon>Paracoccaceae</taxon>
        <taxon>Albidovulum</taxon>
    </lineage>
</organism>
<evidence type="ECO:0000259" key="3">
    <source>
        <dbReference type="Pfam" id="PF21761"/>
    </source>
</evidence>
<protein>
    <submittedName>
        <fullName evidence="4">NAD(P)-binding domain-containing protein</fullName>
    </submittedName>
</protein>
<dbReference type="Gene3D" id="3.40.50.720">
    <property type="entry name" value="NAD(P)-binding Rossmann-like Domain"/>
    <property type="match status" value="1"/>
</dbReference>
<dbReference type="Gene3D" id="1.10.1040.10">
    <property type="entry name" value="N-(1-d-carboxylethyl)-l-norvaline Dehydrogenase, domain 2"/>
    <property type="match status" value="1"/>
</dbReference>
<feature type="domain" description="6-phosphogluconate dehydrogenase NADP-binding" evidence="2">
    <location>
        <begin position="3"/>
        <end position="158"/>
    </location>
</feature>
<dbReference type="Pfam" id="PF21761">
    <property type="entry name" value="RedAm-like_C"/>
    <property type="match status" value="1"/>
</dbReference>
<dbReference type="InterPro" id="IPR015815">
    <property type="entry name" value="HIBADH-related"/>
</dbReference>
<dbReference type="EMBL" id="JAOVQO010000015">
    <property type="protein sequence ID" value="MCU9849495.1"/>
    <property type="molecule type" value="Genomic_DNA"/>
</dbReference>
<dbReference type="InterPro" id="IPR051265">
    <property type="entry name" value="HIBADH-related_NP60_sf"/>
</dbReference>
<name>A0ABT2X6C2_9RHOB</name>
<dbReference type="InterPro" id="IPR036291">
    <property type="entry name" value="NAD(P)-bd_dom_sf"/>
</dbReference>
<keyword evidence="5" id="KW-1185">Reference proteome</keyword>
<dbReference type="Pfam" id="PF03446">
    <property type="entry name" value="NAD_binding_2"/>
    <property type="match status" value="1"/>
</dbReference>
<dbReference type="PANTHER" id="PTHR43580:SF2">
    <property type="entry name" value="CYTOKINE-LIKE NUCLEAR FACTOR N-PAC"/>
    <property type="match status" value="1"/>
</dbReference>